<evidence type="ECO:0000259" key="1">
    <source>
        <dbReference type="Pfam" id="PF03205"/>
    </source>
</evidence>
<feature type="domain" description="Molybdopterin-guanine dinucleotide biosynthesis protein B (MobB)" evidence="1">
    <location>
        <begin position="3"/>
        <end position="133"/>
    </location>
</feature>
<dbReference type="AlphaFoldDB" id="A0A090IQ68"/>
<evidence type="ECO:0000313" key="2">
    <source>
        <dbReference type="EMBL" id="CEE00206.1"/>
    </source>
</evidence>
<reference evidence="2 3" key="1">
    <citation type="submission" date="2014-07" db="EMBL/GenBank/DDBJ databases">
        <authorList>
            <person name="Wibberg Daniel"/>
        </authorList>
    </citation>
    <scope>NUCLEOTIDE SEQUENCE [LARGE SCALE GENOMIC DNA]</scope>
</reference>
<dbReference type="SUPFAM" id="SSF52540">
    <property type="entry name" value="P-loop containing nucleoside triphosphate hydrolases"/>
    <property type="match status" value="1"/>
</dbReference>
<proteinExistence type="predicted"/>
<dbReference type="EMBL" id="CCRF01000010">
    <property type="protein sequence ID" value="CEE00206.1"/>
    <property type="molecule type" value="Genomic_DNA"/>
</dbReference>
<dbReference type="PANTHER" id="PTHR40072:SF1">
    <property type="entry name" value="MOLYBDOPTERIN-GUANINE DINUCLEOTIDE BIOSYNTHESIS ADAPTER PROTEIN"/>
    <property type="match status" value="1"/>
</dbReference>
<dbReference type="RefSeq" id="WP_034767422.1">
    <property type="nucleotide sequence ID" value="NZ_CCRF01000010.1"/>
</dbReference>
<dbReference type="InterPro" id="IPR027417">
    <property type="entry name" value="P-loop_NTPase"/>
</dbReference>
<dbReference type="PANTHER" id="PTHR40072">
    <property type="entry name" value="MOLYBDOPTERIN-GUANINE DINUCLEOTIDE BIOSYNTHESIS ADAPTER PROTEIN-RELATED"/>
    <property type="match status" value="1"/>
</dbReference>
<evidence type="ECO:0000313" key="3">
    <source>
        <dbReference type="Proteomes" id="UP000040576"/>
    </source>
</evidence>
<dbReference type="GO" id="GO:0006777">
    <property type="term" value="P:Mo-molybdopterin cofactor biosynthetic process"/>
    <property type="evidence" value="ECO:0007669"/>
    <property type="project" value="InterPro"/>
</dbReference>
<name>A0A090IQ68_9BACI</name>
<dbReference type="InterPro" id="IPR052539">
    <property type="entry name" value="MGD_biosynthesis_adapter"/>
</dbReference>
<dbReference type="Proteomes" id="UP000040576">
    <property type="component" value="Unassembled WGS sequence"/>
</dbReference>
<gene>
    <name evidence="2" type="ORF">BT1A1_0345</name>
</gene>
<dbReference type="Gene3D" id="3.40.50.300">
    <property type="entry name" value="P-loop containing nucleotide triphosphate hydrolases"/>
    <property type="match status" value="1"/>
</dbReference>
<dbReference type="InterPro" id="IPR004435">
    <property type="entry name" value="MobB_dom"/>
</dbReference>
<accession>A0A090IQ68</accession>
<protein>
    <recommendedName>
        <fullName evidence="1">Molybdopterin-guanine dinucleotide biosynthesis protein B (MobB) domain-containing protein</fullName>
    </recommendedName>
</protein>
<keyword evidence="3" id="KW-1185">Reference proteome</keyword>
<dbReference type="NCBIfam" id="TIGR00176">
    <property type="entry name" value="mobB"/>
    <property type="match status" value="1"/>
</dbReference>
<organism evidence="2 3">
    <name type="scientific">Caldibacillus thermoamylovorans</name>
    <dbReference type="NCBI Taxonomy" id="35841"/>
    <lineage>
        <taxon>Bacteria</taxon>
        <taxon>Bacillati</taxon>
        <taxon>Bacillota</taxon>
        <taxon>Bacilli</taxon>
        <taxon>Bacillales</taxon>
        <taxon>Bacillaceae</taxon>
        <taxon>Caldibacillus</taxon>
    </lineage>
</organism>
<dbReference type="GO" id="GO:0005525">
    <property type="term" value="F:GTP binding"/>
    <property type="evidence" value="ECO:0007669"/>
    <property type="project" value="InterPro"/>
</dbReference>
<sequence>MNIIQIVGYKNSGKTTLASHLIETFTTKGIRVASLKHHGHGGEPAGISNTDSEQHRTSGAFVSGVTGEHILQLANQGRWELSQILPFYQRLGAEVLVVEGFKNENYPKIVLLKNKNDQHLLKSLTNILAVMTWFPMDHPSLPTFLKGEEKKLCHWISETIFPNK</sequence>
<dbReference type="Pfam" id="PF03205">
    <property type="entry name" value="MobB"/>
    <property type="match status" value="1"/>
</dbReference>